<dbReference type="InterPro" id="IPR036886">
    <property type="entry name" value="Villin_headpiece_dom_sf"/>
</dbReference>
<dbReference type="PANTHER" id="PTHR24213:SF9">
    <property type="entry name" value="UNCOORDINATED 115A, ISOFORM B-RELATED"/>
    <property type="match status" value="1"/>
</dbReference>
<dbReference type="Proteomes" id="UP001497525">
    <property type="component" value="Unassembled WGS sequence"/>
</dbReference>
<evidence type="ECO:0000256" key="5">
    <source>
        <dbReference type="SAM" id="MobiDB-lite"/>
    </source>
</evidence>
<dbReference type="CDD" id="cd09327">
    <property type="entry name" value="LIM1_abLIM"/>
    <property type="match status" value="1"/>
</dbReference>
<feature type="region of interest" description="Disordered" evidence="5">
    <location>
        <begin position="349"/>
        <end position="413"/>
    </location>
</feature>
<dbReference type="GO" id="GO:0046872">
    <property type="term" value="F:metal ion binding"/>
    <property type="evidence" value="ECO:0007669"/>
    <property type="project" value="UniProtKB-KW"/>
</dbReference>
<protein>
    <recommendedName>
        <fullName evidence="10">Actin-binding LIM protein 1</fullName>
    </recommendedName>
</protein>
<feature type="compositionally biased region" description="Basic and acidic residues" evidence="5">
    <location>
        <begin position="395"/>
        <end position="408"/>
    </location>
</feature>
<dbReference type="SUPFAM" id="SSF47050">
    <property type="entry name" value="VHP, Villin headpiece domain"/>
    <property type="match status" value="1"/>
</dbReference>
<name>A0AAV2TK84_CALDB</name>
<keyword evidence="1 4" id="KW-0479">Metal-binding</keyword>
<feature type="compositionally biased region" description="Low complexity" evidence="5">
    <location>
        <begin position="254"/>
        <end position="270"/>
    </location>
</feature>
<evidence type="ECO:0000256" key="1">
    <source>
        <dbReference type="ARBA" id="ARBA00022723"/>
    </source>
</evidence>
<dbReference type="GO" id="GO:0015629">
    <property type="term" value="C:actin cytoskeleton"/>
    <property type="evidence" value="ECO:0007669"/>
    <property type="project" value="TreeGrafter"/>
</dbReference>
<dbReference type="InterPro" id="IPR051618">
    <property type="entry name" value="Actin-binding_LIM"/>
</dbReference>
<evidence type="ECO:0000256" key="3">
    <source>
        <dbReference type="ARBA" id="ARBA00023038"/>
    </source>
</evidence>
<dbReference type="InterPro" id="IPR001781">
    <property type="entry name" value="Znf_LIM"/>
</dbReference>
<dbReference type="Pfam" id="PF00412">
    <property type="entry name" value="LIM"/>
    <property type="match status" value="2"/>
</dbReference>
<dbReference type="SUPFAM" id="SSF57716">
    <property type="entry name" value="Glucocorticoid receptor-like (DNA-binding domain)"/>
    <property type="match status" value="1"/>
</dbReference>
<dbReference type="AlphaFoldDB" id="A0AAV2TK84"/>
<evidence type="ECO:0000256" key="4">
    <source>
        <dbReference type="PROSITE-ProRule" id="PRU00125"/>
    </source>
</evidence>
<dbReference type="GO" id="GO:0007010">
    <property type="term" value="P:cytoskeleton organization"/>
    <property type="evidence" value="ECO:0007669"/>
    <property type="project" value="InterPro"/>
</dbReference>
<feature type="compositionally biased region" description="Polar residues" evidence="5">
    <location>
        <begin position="380"/>
        <end position="391"/>
    </location>
</feature>
<evidence type="ECO:0000313" key="9">
    <source>
        <dbReference type="Proteomes" id="UP001497525"/>
    </source>
</evidence>
<feature type="compositionally biased region" description="Polar residues" evidence="5">
    <location>
        <begin position="350"/>
        <end position="365"/>
    </location>
</feature>
<dbReference type="SMART" id="SM00132">
    <property type="entry name" value="LIM"/>
    <property type="match status" value="2"/>
</dbReference>
<dbReference type="PANTHER" id="PTHR24213">
    <property type="entry name" value="ACTIN-BINDING LIM PROTEIN"/>
    <property type="match status" value="1"/>
</dbReference>
<organism evidence="8 9">
    <name type="scientific">Calicophoron daubneyi</name>
    <name type="common">Rumen fluke</name>
    <name type="synonym">Paramphistomum daubneyi</name>
    <dbReference type="NCBI Taxonomy" id="300641"/>
    <lineage>
        <taxon>Eukaryota</taxon>
        <taxon>Metazoa</taxon>
        <taxon>Spiralia</taxon>
        <taxon>Lophotrochozoa</taxon>
        <taxon>Platyhelminthes</taxon>
        <taxon>Trematoda</taxon>
        <taxon>Digenea</taxon>
        <taxon>Plagiorchiida</taxon>
        <taxon>Pronocephalata</taxon>
        <taxon>Paramphistomoidea</taxon>
        <taxon>Paramphistomidae</taxon>
        <taxon>Calicophoron</taxon>
    </lineage>
</organism>
<reference evidence="8" key="1">
    <citation type="submission" date="2024-06" db="EMBL/GenBank/DDBJ databases">
        <authorList>
            <person name="Liu X."/>
            <person name="Lenzi L."/>
            <person name="Haldenby T S."/>
            <person name="Uol C."/>
        </authorList>
    </citation>
    <scope>NUCLEOTIDE SEQUENCE</scope>
</reference>
<sequence>MVKIYCEKCKKRCRGDVLRVSNRYFHKGCFTCSKCNRSLETGGFFMKDNGFYCQDDYQRYFVAKCKVCAKDLVGEIVTVMNFSFHRECFKCNNCAIPFHPGDRVTVWHERFYCPNCISQERVLSPTPKKEQQKLNGNALSPLSVTDDEGCISDVASPAAAEILGKDETDNARVNGFKLPSSDARCITSLGVPQKSKSILRKSGTDGLHVRTSFGERGYLSTDSGLGERLYDSKNLELEATHIRPTGRQSEPNHSVPQPSITSPIISSHQSRQSLIGRVPNSDYGRFLNRSYMTLGDRTTSTQMDRYKRNVSFNAINNTLKPKHFHIPENKSRFPPPGTKTHAILFGLPLSTATPRTSTPKLSVTPTHKPMASSAMELNRQPPSERSPSAQAGKSVETEEKQQTDSSHPEEDEVTMEAIRLASYPAGHQRDRSMPAPIERYDWPGPPASAVVLAELMRERRYRRREEARANGLPVEDGDDAESHEALSIDYSFDGGPSAGDSGRQMPGIGQAILREEAEQRRRCRSQQLVDPISASRTPSAAAEPLFKPRYSTHQFVCSSVRPGYTAGRLTSVDKTASLPASSLLLGPGRYSQSSSTWTSRNATMQGRMLSPGGQNEFRSREYTSALNGLDQVTSTDFDGATQNRVSAKDKSGVSDRMGQLNGLSTLSYPSVLFASTPSAVFRKPPPPLPKPIPYEELKTYRHKKPKGIDRTALETHLTDEEFQQVFHLQRSAFYHLPEWKRNDLKRRAELF</sequence>
<dbReference type="PROSITE" id="PS50023">
    <property type="entry name" value="LIM_DOMAIN_2"/>
    <property type="match status" value="2"/>
</dbReference>
<evidence type="ECO:0000259" key="7">
    <source>
        <dbReference type="PROSITE" id="PS51089"/>
    </source>
</evidence>
<gene>
    <name evidence="8" type="ORF">CDAUBV1_LOCUS11916</name>
</gene>
<dbReference type="GO" id="GO:0051015">
    <property type="term" value="F:actin filament binding"/>
    <property type="evidence" value="ECO:0007669"/>
    <property type="project" value="TreeGrafter"/>
</dbReference>
<dbReference type="Gene3D" id="1.10.950.10">
    <property type="entry name" value="Villin headpiece domain"/>
    <property type="match status" value="1"/>
</dbReference>
<keyword evidence="2 4" id="KW-0862">Zinc</keyword>
<dbReference type="PROSITE" id="PS00478">
    <property type="entry name" value="LIM_DOMAIN_1"/>
    <property type="match status" value="2"/>
</dbReference>
<proteinExistence type="predicted"/>
<evidence type="ECO:0000259" key="6">
    <source>
        <dbReference type="PROSITE" id="PS50023"/>
    </source>
</evidence>
<dbReference type="GO" id="GO:0030032">
    <property type="term" value="P:lamellipodium assembly"/>
    <property type="evidence" value="ECO:0007669"/>
    <property type="project" value="TreeGrafter"/>
</dbReference>
<comment type="caution">
    <text evidence="8">The sequence shown here is derived from an EMBL/GenBank/DDBJ whole genome shotgun (WGS) entry which is preliminary data.</text>
</comment>
<evidence type="ECO:0000256" key="2">
    <source>
        <dbReference type="ARBA" id="ARBA00022833"/>
    </source>
</evidence>
<accession>A0AAV2TK84</accession>
<dbReference type="InterPro" id="IPR003128">
    <property type="entry name" value="Villin_headpiece"/>
</dbReference>
<feature type="domain" description="LIM zinc-binding" evidence="6">
    <location>
        <begin position="4"/>
        <end position="63"/>
    </location>
</feature>
<dbReference type="Pfam" id="PF02209">
    <property type="entry name" value="VHP"/>
    <property type="match status" value="1"/>
</dbReference>
<dbReference type="EMBL" id="CAXLJL010000412">
    <property type="protein sequence ID" value="CAL5137630.1"/>
    <property type="molecule type" value="Genomic_DNA"/>
</dbReference>
<feature type="domain" description="LIM zinc-binding" evidence="6">
    <location>
        <begin position="64"/>
        <end position="123"/>
    </location>
</feature>
<dbReference type="SMART" id="SM00153">
    <property type="entry name" value="VHP"/>
    <property type="match status" value="1"/>
</dbReference>
<keyword evidence="3 4" id="KW-0440">LIM domain</keyword>
<dbReference type="Gene3D" id="2.10.110.10">
    <property type="entry name" value="Cysteine Rich Protein"/>
    <property type="match status" value="2"/>
</dbReference>
<feature type="domain" description="HP" evidence="7">
    <location>
        <begin position="686"/>
        <end position="751"/>
    </location>
</feature>
<dbReference type="PROSITE" id="PS51089">
    <property type="entry name" value="HP"/>
    <property type="match status" value="1"/>
</dbReference>
<feature type="region of interest" description="Disordered" evidence="5">
    <location>
        <begin position="244"/>
        <end position="271"/>
    </location>
</feature>
<evidence type="ECO:0008006" key="10">
    <source>
        <dbReference type="Google" id="ProtNLM"/>
    </source>
</evidence>
<evidence type="ECO:0000313" key="8">
    <source>
        <dbReference type="EMBL" id="CAL5137630.1"/>
    </source>
</evidence>